<accession>A0A0G4FLE2</accession>
<gene>
    <name evidence="1" type="ORF">Cvel_17461</name>
</gene>
<sequence length="255" mass="30557">MLPRVWEKAFIRSRDRELELLDEAKEAQPRENRQRFWKFNWSSSKAFLKKTEKNLLYTWVQLHNFRSLSQLPKLPKDMPAEVLPDDGTACDVLADDLDRCIESCKKVATYWTAFSRMYHCKPYWVKLTRCVRRRDDRIMKAVHKWEFKHYNTLPLSDKEEYMGKMTKRMKYLEYVHTAAPSEEEIYKHSKELHQLGTRIHNLTQKPDPLNDMKPIKTRNYDADRKFRWLLTSGFSQDPIAPLGGYYQAEARKKAF</sequence>
<proteinExistence type="predicted"/>
<dbReference type="AlphaFoldDB" id="A0A0G4FLE2"/>
<dbReference type="EMBL" id="CDMZ01000434">
    <property type="protein sequence ID" value="CEM14204.1"/>
    <property type="molecule type" value="Genomic_DNA"/>
</dbReference>
<dbReference type="PhylomeDB" id="A0A0G4FLE2"/>
<organism evidence="1">
    <name type="scientific">Chromera velia CCMP2878</name>
    <dbReference type="NCBI Taxonomy" id="1169474"/>
    <lineage>
        <taxon>Eukaryota</taxon>
        <taxon>Sar</taxon>
        <taxon>Alveolata</taxon>
        <taxon>Colpodellida</taxon>
        <taxon>Chromeraceae</taxon>
        <taxon>Chromera</taxon>
    </lineage>
</organism>
<dbReference type="VEuPathDB" id="CryptoDB:Cvel_17461"/>
<reference evidence="1" key="1">
    <citation type="submission" date="2014-11" db="EMBL/GenBank/DDBJ databases">
        <authorList>
            <person name="Otto D Thomas"/>
            <person name="Naeem Raeece"/>
        </authorList>
    </citation>
    <scope>NUCLEOTIDE SEQUENCE</scope>
</reference>
<evidence type="ECO:0000313" key="1">
    <source>
        <dbReference type="EMBL" id="CEM14204.1"/>
    </source>
</evidence>
<name>A0A0G4FLE2_9ALVE</name>
<protein>
    <submittedName>
        <fullName evidence="1">Uncharacterized protein</fullName>
    </submittedName>
</protein>